<feature type="region of interest" description="Disordered" evidence="5">
    <location>
        <begin position="102"/>
        <end position="121"/>
    </location>
</feature>
<dbReference type="GO" id="GO:0005506">
    <property type="term" value="F:iron ion binding"/>
    <property type="evidence" value="ECO:0007669"/>
    <property type="project" value="InterPro"/>
</dbReference>
<sequence>MRPFASSQPQPPTSRRRGNGIVTMSAIIGSLGGLGLLLNNYTASSLNLFFFWMTWTTLIMSHPPLRVELITTLFVRFVFFLLPALVFTLFDNLLPSLAGKEPYLSSKPSSRKSVSVPTGRGKKKTLQASNVDRGTLFAIFMTLGNIMLGIGVQAILEYIAVDVFRRPRLLRISSTFPYPWDMAKGVAYAMLLRELFIYYPHRHIHKTPKSPLYKAHVHPKCTTSPLNLTSTTPIDYILLQFLPVYIPSIMLSFHLLTYLAFVVVTSIVDVVCYSQYEYLPKAFFVGRIARRVRGHVDSGGKGGYGWIGLLDWVHGTEVSWNEGGVMGVGGGGEGGEGFTQAVRRGVRTRKASRKAQHLDD</sequence>
<feature type="transmembrane region" description="Helical" evidence="6">
    <location>
        <begin position="136"/>
        <end position="161"/>
    </location>
</feature>
<dbReference type="EMBL" id="JAVHNR010000003">
    <property type="protein sequence ID" value="KAK6348692.1"/>
    <property type="molecule type" value="Genomic_DNA"/>
</dbReference>
<dbReference type="PANTHER" id="PTHR11863">
    <property type="entry name" value="STEROL DESATURASE"/>
    <property type="match status" value="1"/>
</dbReference>
<feature type="transmembrane region" description="Helical" evidence="6">
    <location>
        <begin position="21"/>
        <end position="38"/>
    </location>
</feature>
<dbReference type="GO" id="GO:0016020">
    <property type="term" value="C:membrane"/>
    <property type="evidence" value="ECO:0007669"/>
    <property type="project" value="UniProtKB-SubCell"/>
</dbReference>
<dbReference type="InterPro" id="IPR050307">
    <property type="entry name" value="Sterol_Desaturase_Related"/>
</dbReference>
<dbReference type="AlphaFoldDB" id="A0AAN8MWD0"/>
<name>A0AAN8MWD0_9PEZI</name>
<evidence type="ECO:0000256" key="6">
    <source>
        <dbReference type="SAM" id="Phobius"/>
    </source>
</evidence>
<keyword evidence="4 6" id="KW-0472">Membrane</keyword>
<protein>
    <recommendedName>
        <fullName evidence="7">Fatty acid hydroxylase domain-containing protein</fullName>
    </recommendedName>
</protein>
<feature type="compositionally biased region" description="Low complexity" evidence="5">
    <location>
        <begin position="105"/>
        <end position="117"/>
    </location>
</feature>
<accession>A0AAN8MWD0</accession>
<evidence type="ECO:0000259" key="7">
    <source>
        <dbReference type="Pfam" id="PF04116"/>
    </source>
</evidence>
<gene>
    <name evidence="8" type="ORF">TWF718_006479</name>
</gene>
<comment type="subcellular location">
    <subcellularLocation>
        <location evidence="1">Membrane</location>
    </subcellularLocation>
</comment>
<organism evidence="8 9">
    <name type="scientific">Orbilia javanica</name>
    <dbReference type="NCBI Taxonomy" id="47235"/>
    <lineage>
        <taxon>Eukaryota</taxon>
        <taxon>Fungi</taxon>
        <taxon>Dikarya</taxon>
        <taxon>Ascomycota</taxon>
        <taxon>Pezizomycotina</taxon>
        <taxon>Orbiliomycetes</taxon>
        <taxon>Orbiliales</taxon>
        <taxon>Orbiliaceae</taxon>
        <taxon>Orbilia</taxon>
    </lineage>
</organism>
<dbReference type="GO" id="GO:0016491">
    <property type="term" value="F:oxidoreductase activity"/>
    <property type="evidence" value="ECO:0007669"/>
    <property type="project" value="InterPro"/>
</dbReference>
<evidence type="ECO:0000256" key="3">
    <source>
        <dbReference type="ARBA" id="ARBA00022989"/>
    </source>
</evidence>
<reference evidence="8 9" key="1">
    <citation type="submission" date="2019-10" db="EMBL/GenBank/DDBJ databases">
        <authorList>
            <person name="Palmer J.M."/>
        </authorList>
    </citation>
    <scope>NUCLEOTIDE SEQUENCE [LARGE SCALE GENOMIC DNA]</scope>
    <source>
        <strain evidence="8 9">TWF718</strain>
    </source>
</reference>
<keyword evidence="9" id="KW-1185">Reference proteome</keyword>
<dbReference type="Pfam" id="PF04116">
    <property type="entry name" value="FA_hydroxylase"/>
    <property type="match status" value="1"/>
</dbReference>
<dbReference type="GO" id="GO:0008610">
    <property type="term" value="P:lipid biosynthetic process"/>
    <property type="evidence" value="ECO:0007669"/>
    <property type="project" value="InterPro"/>
</dbReference>
<keyword evidence="2 6" id="KW-0812">Transmembrane</keyword>
<proteinExistence type="predicted"/>
<dbReference type="InterPro" id="IPR006694">
    <property type="entry name" value="Fatty_acid_hydroxylase"/>
</dbReference>
<evidence type="ECO:0000256" key="4">
    <source>
        <dbReference type="ARBA" id="ARBA00023136"/>
    </source>
</evidence>
<evidence type="ECO:0000256" key="5">
    <source>
        <dbReference type="SAM" id="MobiDB-lite"/>
    </source>
</evidence>
<keyword evidence="3 6" id="KW-1133">Transmembrane helix</keyword>
<evidence type="ECO:0000313" key="8">
    <source>
        <dbReference type="EMBL" id="KAK6348692.1"/>
    </source>
</evidence>
<evidence type="ECO:0000256" key="1">
    <source>
        <dbReference type="ARBA" id="ARBA00004370"/>
    </source>
</evidence>
<evidence type="ECO:0000256" key="2">
    <source>
        <dbReference type="ARBA" id="ARBA00022692"/>
    </source>
</evidence>
<feature type="transmembrane region" description="Helical" evidence="6">
    <location>
        <begin position="255"/>
        <end position="276"/>
    </location>
</feature>
<dbReference type="Proteomes" id="UP001313282">
    <property type="component" value="Unassembled WGS sequence"/>
</dbReference>
<feature type="domain" description="Fatty acid hydroxylase" evidence="7">
    <location>
        <begin position="187"/>
        <end position="316"/>
    </location>
</feature>
<evidence type="ECO:0000313" key="9">
    <source>
        <dbReference type="Proteomes" id="UP001313282"/>
    </source>
</evidence>
<comment type="caution">
    <text evidence="8">The sequence shown here is derived from an EMBL/GenBank/DDBJ whole genome shotgun (WGS) entry which is preliminary data.</text>
</comment>
<feature type="transmembrane region" description="Helical" evidence="6">
    <location>
        <begin position="73"/>
        <end position="90"/>
    </location>
</feature>